<evidence type="ECO:0000313" key="4">
    <source>
        <dbReference type="EMBL" id="SFK87363.1"/>
    </source>
</evidence>
<dbReference type="Proteomes" id="UP000199025">
    <property type="component" value="Unassembled WGS sequence"/>
</dbReference>
<keyword evidence="2" id="KW-0521">NADP</keyword>
<dbReference type="EMBL" id="FORP01000040">
    <property type="protein sequence ID" value="SFK87363.1"/>
    <property type="molecule type" value="Genomic_DNA"/>
</dbReference>
<sequence>MIPVVSLAPQPHRGDMSQQIKFEDAAPATTGTIAVFGATGRQGGAVVDALLDHKATVRALVRDPRSDRARALAARGVELAAIRTDDPASLAAALTAVEAFYFMTPEASNLEEVETEIRIGTALVDAAVEARVPHVVFNSVFGADRERGVPHHDSKHWIEEYLRKSGLRATMVRPTPFMEEMAPSLEHGEIVLRLPLPEDVPLKMISVRDVGRVAAALLLDTAETPGEAVELVGDELTGPQIAAAFGARAGLPARYEALPLSVLPSELDRAMFRQFAKAGEHPSDLGAVRAIEPATLDLTGWIRSTGWATPAGPGHK</sequence>
<dbReference type="PANTHER" id="PTHR42748:SF7">
    <property type="entry name" value="NMRA LIKE REDOX SENSOR 1-RELATED"/>
    <property type="match status" value="1"/>
</dbReference>
<dbReference type="CDD" id="cd05251">
    <property type="entry name" value="NmrA_like_SDR_a"/>
    <property type="match status" value="1"/>
</dbReference>
<reference evidence="4 5" key="1">
    <citation type="submission" date="2016-10" db="EMBL/GenBank/DDBJ databases">
        <authorList>
            <person name="de Groot N.N."/>
        </authorList>
    </citation>
    <scope>NUCLEOTIDE SEQUENCE [LARGE SCALE GENOMIC DNA]</scope>
    <source>
        <strain evidence="4 5">DSM 44468</strain>
    </source>
</reference>
<dbReference type="InterPro" id="IPR036291">
    <property type="entry name" value="NAD(P)-bd_dom_sf"/>
</dbReference>
<dbReference type="PANTHER" id="PTHR42748">
    <property type="entry name" value="NITROGEN METABOLITE REPRESSION PROTEIN NMRA FAMILY MEMBER"/>
    <property type="match status" value="1"/>
</dbReference>
<dbReference type="Pfam" id="PF05368">
    <property type="entry name" value="NmrA"/>
    <property type="match status" value="1"/>
</dbReference>
<dbReference type="InterPro" id="IPR051164">
    <property type="entry name" value="NmrA-like_oxidored"/>
</dbReference>
<proteinExistence type="inferred from homology"/>
<dbReference type="InterPro" id="IPR008030">
    <property type="entry name" value="NmrA-like"/>
</dbReference>
<dbReference type="Gene3D" id="3.90.25.10">
    <property type="entry name" value="UDP-galactose 4-epimerase, domain 1"/>
    <property type="match status" value="1"/>
</dbReference>
<feature type="domain" description="NmrA-like" evidence="3">
    <location>
        <begin position="30"/>
        <end position="280"/>
    </location>
</feature>
<evidence type="ECO:0000259" key="3">
    <source>
        <dbReference type="Pfam" id="PF05368"/>
    </source>
</evidence>
<keyword evidence="5" id="KW-1185">Reference proteome</keyword>
<name>A0A1I4D312_9PSEU</name>
<dbReference type="SUPFAM" id="SSF51735">
    <property type="entry name" value="NAD(P)-binding Rossmann-fold domains"/>
    <property type="match status" value="1"/>
</dbReference>
<gene>
    <name evidence="4" type="ORF">SAMN05421835_1409</name>
</gene>
<dbReference type="AlphaFoldDB" id="A0A1I4D312"/>
<evidence type="ECO:0000256" key="1">
    <source>
        <dbReference type="ARBA" id="ARBA00006328"/>
    </source>
</evidence>
<organism evidence="4 5">
    <name type="scientific">Amycolatopsis sacchari</name>
    <dbReference type="NCBI Taxonomy" id="115433"/>
    <lineage>
        <taxon>Bacteria</taxon>
        <taxon>Bacillati</taxon>
        <taxon>Actinomycetota</taxon>
        <taxon>Actinomycetes</taxon>
        <taxon>Pseudonocardiales</taxon>
        <taxon>Pseudonocardiaceae</taxon>
        <taxon>Amycolatopsis</taxon>
    </lineage>
</organism>
<accession>A0A1I4D312</accession>
<dbReference type="STRING" id="115433.SAMN05421835_1409"/>
<comment type="similarity">
    <text evidence="1">Belongs to the NmrA-type oxidoreductase family.</text>
</comment>
<evidence type="ECO:0000256" key="2">
    <source>
        <dbReference type="ARBA" id="ARBA00022857"/>
    </source>
</evidence>
<evidence type="ECO:0000313" key="5">
    <source>
        <dbReference type="Proteomes" id="UP000199025"/>
    </source>
</evidence>
<protein>
    <submittedName>
        <fullName evidence="4">Uncharacterized conserved protein YbjT, contains NAD(P)-binding and DUF2867 domains</fullName>
    </submittedName>
</protein>
<dbReference type="Gene3D" id="3.40.50.720">
    <property type="entry name" value="NAD(P)-binding Rossmann-like Domain"/>
    <property type="match status" value="1"/>
</dbReference>